<dbReference type="EMBL" id="JBHUFW010000005">
    <property type="protein sequence ID" value="MFD1862812.1"/>
    <property type="molecule type" value="Genomic_DNA"/>
</dbReference>
<dbReference type="NCBIfam" id="NF033746">
    <property type="entry name" value="class_D_sortase"/>
    <property type="match status" value="1"/>
</dbReference>
<comment type="caution">
    <text evidence="2">The sequence shown here is derived from an EMBL/GenBank/DDBJ whole genome shotgun (WGS) entry which is preliminary data.</text>
</comment>
<dbReference type="SUPFAM" id="SSF63817">
    <property type="entry name" value="Sortase"/>
    <property type="match status" value="1"/>
</dbReference>
<dbReference type="Pfam" id="PF04203">
    <property type="entry name" value="Sortase"/>
    <property type="match status" value="1"/>
</dbReference>
<gene>
    <name evidence="2" type="ORF">ACFSDB_07705</name>
</gene>
<proteinExistence type="predicted"/>
<dbReference type="InterPro" id="IPR053525">
    <property type="entry name" value="Sortase_D"/>
</dbReference>
<protein>
    <submittedName>
        <fullName evidence="2">Class D sortase</fullName>
    </submittedName>
</protein>
<dbReference type="Proteomes" id="UP001597273">
    <property type="component" value="Unassembled WGS sequence"/>
</dbReference>
<dbReference type="Gene3D" id="2.40.260.10">
    <property type="entry name" value="Sortase"/>
    <property type="match status" value="1"/>
</dbReference>
<name>A0ABW4QGX4_9BACL</name>
<evidence type="ECO:0000313" key="2">
    <source>
        <dbReference type="EMBL" id="MFD1862812.1"/>
    </source>
</evidence>
<dbReference type="InterPro" id="IPR041999">
    <property type="entry name" value="Sortase_D_1"/>
</dbReference>
<sequence>MRRWIGLFLLVAGLSAAIYGFLGWQDTRSSAEDLTASEQKEIEEKAFAAHPATSPAPSDKPLEPLLTTSARHALGEETASLIIPKLEKKYSVFWGADEETLKQGVGMFISSLTTVPGGNGHTVLSGHRDTVFTGLGELEESDVLMIEYDSGVYVYEITGTWITHEDDRSVIVAKDESTLTLTTCYPFDYIGYAADRYIVQAKLVSASSE</sequence>
<organism evidence="2 3">
    <name type="scientific">Planococcus chinensis</name>
    <dbReference type="NCBI Taxonomy" id="272917"/>
    <lineage>
        <taxon>Bacteria</taxon>
        <taxon>Bacillati</taxon>
        <taxon>Bacillota</taxon>
        <taxon>Bacilli</taxon>
        <taxon>Bacillales</taxon>
        <taxon>Caryophanaceae</taxon>
        <taxon>Planococcus</taxon>
    </lineage>
</organism>
<keyword evidence="1" id="KW-0378">Hydrolase</keyword>
<evidence type="ECO:0000256" key="1">
    <source>
        <dbReference type="ARBA" id="ARBA00022801"/>
    </source>
</evidence>
<dbReference type="RefSeq" id="WP_204891727.1">
    <property type="nucleotide sequence ID" value="NZ_JBHUFW010000005.1"/>
</dbReference>
<keyword evidence="3" id="KW-1185">Reference proteome</keyword>
<dbReference type="InterPro" id="IPR023365">
    <property type="entry name" value="Sortase_dom-sf"/>
</dbReference>
<reference evidence="3" key="1">
    <citation type="journal article" date="2019" name="Int. J. Syst. Evol. Microbiol.">
        <title>The Global Catalogue of Microorganisms (GCM) 10K type strain sequencing project: providing services to taxonomists for standard genome sequencing and annotation.</title>
        <authorList>
            <consortium name="The Broad Institute Genomics Platform"/>
            <consortium name="The Broad Institute Genome Sequencing Center for Infectious Disease"/>
            <person name="Wu L."/>
            <person name="Ma J."/>
        </authorList>
    </citation>
    <scope>NUCLEOTIDE SEQUENCE [LARGE SCALE GENOMIC DNA]</scope>
    <source>
        <strain evidence="3">CGMCC 1.15475</strain>
    </source>
</reference>
<accession>A0ABW4QGX4</accession>
<evidence type="ECO:0000313" key="3">
    <source>
        <dbReference type="Proteomes" id="UP001597273"/>
    </source>
</evidence>
<dbReference type="InterPro" id="IPR005754">
    <property type="entry name" value="Sortase"/>
</dbReference>
<dbReference type="NCBIfam" id="TIGR01076">
    <property type="entry name" value="sortase_fam"/>
    <property type="match status" value="1"/>
</dbReference>
<dbReference type="CDD" id="cd05828">
    <property type="entry name" value="Sortase_D_1"/>
    <property type="match status" value="1"/>
</dbReference>